<evidence type="ECO:0000256" key="7">
    <source>
        <dbReference type="PIRSR" id="PIRSR608901-1"/>
    </source>
</evidence>
<feature type="transmembrane region" description="Helical" evidence="9">
    <location>
        <begin position="171"/>
        <end position="188"/>
    </location>
</feature>
<evidence type="ECO:0000256" key="4">
    <source>
        <dbReference type="ARBA" id="ARBA00022801"/>
    </source>
</evidence>
<dbReference type="HOGENOM" id="CLU_063293_1_1_1"/>
<dbReference type="GO" id="GO:0046513">
    <property type="term" value="P:ceramide biosynthetic process"/>
    <property type="evidence" value="ECO:0007669"/>
    <property type="project" value="TreeGrafter"/>
</dbReference>
<dbReference type="GO" id="GO:0046514">
    <property type="term" value="P:ceramide catabolic process"/>
    <property type="evidence" value="ECO:0007669"/>
    <property type="project" value="TreeGrafter"/>
</dbReference>
<evidence type="ECO:0000256" key="3">
    <source>
        <dbReference type="ARBA" id="ARBA00022692"/>
    </source>
</evidence>
<dbReference type="OrthoDB" id="187171at2759"/>
<feature type="binding site" evidence="8">
    <location>
        <position position="277"/>
    </location>
    <ligand>
        <name>Zn(2+)</name>
        <dbReference type="ChEBI" id="CHEBI:29105"/>
        <note>catalytic</note>
    </ligand>
</feature>
<feature type="binding site" evidence="8">
    <location>
        <position position="281"/>
    </location>
    <ligand>
        <name>Zn(2+)</name>
        <dbReference type="ChEBI" id="CHEBI:29105"/>
        <note>catalytic</note>
    </ligand>
</feature>
<dbReference type="GO" id="GO:0016811">
    <property type="term" value="F:hydrolase activity, acting on carbon-nitrogen (but not peptide) bonds, in linear amides"/>
    <property type="evidence" value="ECO:0007669"/>
    <property type="project" value="InterPro"/>
</dbReference>
<comment type="cofactor">
    <cofactor evidence="8">
        <name>Zn(2+)</name>
        <dbReference type="ChEBI" id="CHEBI:29105"/>
    </cofactor>
</comment>
<keyword evidence="6 9" id="KW-0472">Membrane</keyword>
<evidence type="ECO:0000256" key="1">
    <source>
        <dbReference type="ARBA" id="ARBA00004141"/>
    </source>
</evidence>
<evidence type="ECO:0000256" key="8">
    <source>
        <dbReference type="PIRSR" id="PIRSR608901-2"/>
    </source>
</evidence>
<feature type="transmembrane region" description="Helical" evidence="9">
    <location>
        <begin position="116"/>
        <end position="135"/>
    </location>
</feature>
<dbReference type="OMA" id="PWAWLLE"/>
<dbReference type="eggNOG" id="KOG2329">
    <property type="taxonomic scope" value="Eukaryota"/>
</dbReference>
<feature type="transmembrane region" description="Helical" evidence="9">
    <location>
        <begin position="194"/>
        <end position="214"/>
    </location>
</feature>
<evidence type="ECO:0000256" key="2">
    <source>
        <dbReference type="ARBA" id="ARBA00009780"/>
    </source>
</evidence>
<feature type="binding site" evidence="8">
    <location>
        <position position="134"/>
    </location>
    <ligand>
        <name>Zn(2+)</name>
        <dbReference type="ChEBI" id="CHEBI:29105"/>
        <note>catalytic</note>
    </ligand>
</feature>
<feature type="transmembrane region" description="Helical" evidence="9">
    <location>
        <begin position="235"/>
        <end position="251"/>
    </location>
</feature>
<keyword evidence="7" id="KW-0479">Metal-binding</keyword>
<evidence type="ECO:0000256" key="9">
    <source>
        <dbReference type="SAM" id="Phobius"/>
    </source>
</evidence>
<dbReference type="InParanoid" id="E9EHV3"/>
<comment type="similarity">
    <text evidence="2">Belongs to the alkaline ceramidase family.</text>
</comment>
<evidence type="ECO:0000313" key="11">
    <source>
        <dbReference type="Proteomes" id="UP000002499"/>
    </source>
</evidence>
<dbReference type="Pfam" id="PF05875">
    <property type="entry name" value="Ceramidase"/>
    <property type="match status" value="1"/>
</dbReference>
<evidence type="ECO:0000256" key="6">
    <source>
        <dbReference type="ARBA" id="ARBA00023136"/>
    </source>
</evidence>
<keyword evidence="4" id="KW-0378">Hydrolase</keyword>
<dbReference type="AlphaFoldDB" id="E9EHV3"/>
<keyword evidence="8" id="KW-0862">Zinc</keyword>
<keyword evidence="3 9" id="KW-0812">Transmembrane</keyword>
<proteinExistence type="inferred from homology"/>
<dbReference type="GO" id="GO:0005789">
    <property type="term" value="C:endoplasmic reticulum membrane"/>
    <property type="evidence" value="ECO:0007669"/>
    <property type="project" value="TreeGrafter"/>
</dbReference>
<dbReference type="EMBL" id="GL698621">
    <property type="protein sequence ID" value="EFY84506.1"/>
    <property type="molecule type" value="Genomic_DNA"/>
</dbReference>
<evidence type="ECO:0000256" key="5">
    <source>
        <dbReference type="ARBA" id="ARBA00022989"/>
    </source>
</evidence>
<comment type="subcellular location">
    <subcellularLocation>
        <location evidence="1">Membrane</location>
        <topology evidence="1">Multi-pass membrane protein</topology>
    </subcellularLocation>
</comment>
<dbReference type="InterPro" id="IPR008901">
    <property type="entry name" value="ACER"/>
</dbReference>
<keyword evidence="11" id="KW-1185">Reference proteome</keyword>
<accession>E9EHV3</accession>
<reference evidence="10 11" key="1">
    <citation type="journal article" date="2011" name="PLoS Genet.">
        <title>Genome sequencing and comparative transcriptomics of the model entomopathogenic fungi Metarhizium anisopliae and M. acridum.</title>
        <authorList>
            <person name="Gao Q."/>
            <person name="Jin K."/>
            <person name="Ying S.H."/>
            <person name="Zhang Y."/>
            <person name="Xiao G."/>
            <person name="Shang Y."/>
            <person name="Duan Z."/>
            <person name="Hu X."/>
            <person name="Xie X.Q."/>
            <person name="Zhou G."/>
            <person name="Peng G."/>
            <person name="Luo Z."/>
            <person name="Huang W."/>
            <person name="Wang B."/>
            <person name="Fang W."/>
            <person name="Wang S."/>
            <person name="Zhong Y."/>
            <person name="Ma L.J."/>
            <person name="St Leger R.J."/>
            <person name="Zhao G.P."/>
            <person name="Pei Y."/>
            <person name="Feng M.G."/>
            <person name="Xia Y."/>
            <person name="Wang C."/>
        </authorList>
    </citation>
    <scope>NUCLEOTIDE SEQUENCE [LARGE SCALE GENOMIC DNA]</scope>
    <source>
        <strain evidence="10 11">CQMa 102</strain>
    </source>
</reference>
<keyword evidence="7" id="KW-0106">Calcium</keyword>
<dbReference type="PANTHER" id="PTHR46187:SF1">
    <property type="entry name" value="ALKALINE PHYTOCERAMIDASE"/>
    <property type="match status" value="1"/>
</dbReference>
<dbReference type="GO" id="GO:0046872">
    <property type="term" value="F:metal ion binding"/>
    <property type="evidence" value="ECO:0007669"/>
    <property type="project" value="UniProtKB-KW"/>
</dbReference>
<dbReference type="Proteomes" id="UP000002499">
    <property type="component" value="Unassembled WGS sequence"/>
</dbReference>
<dbReference type="PANTHER" id="PTHR46187">
    <property type="entry name" value="ALKALINE CERAMIDASE 3"/>
    <property type="match status" value="1"/>
</dbReference>
<organism evidence="11">
    <name type="scientific">Metarhizium acridum (strain CQMa 102)</name>
    <dbReference type="NCBI Taxonomy" id="655827"/>
    <lineage>
        <taxon>Eukaryota</taxon>
        <taxon>Fungi</taxon>
        <taxon>Dikarya</taxon>
        <taxon>Ascomycota</taxon>
        <taxon>Pezizomycotina</taxon>
        <taxon>Sordariomycetes</taxon>
        <taxon>Hypocreomycetidae</taxon>
        <taxon>Hypocreales</taxon>
        <taxon>Clavicipitaceae</taxon>
        <taxon>Metarhizium</taxon>
    </lineage>
</organism>
<protein>
    <submittedName>
        <fullName evidence="10">Alkaline ceramidase family protein</fullName>
    </submittedName>
</protein>
<feature type="binding site" evidence="7">
    <location>
        <position position="74"/>
    </location>
    <ligand>
        <name>Ca(2+)</name>
        <dbReference type="ChEBI" id="CHEBI:29108"/>
    </ligand>
</feature>
<dbReference type="STRING" id="655827.E9EHV3"/>
<evidence type="ECO:0000313" key="10">
    <source>
        <dbReference type="EMBL" id="EFY84506.1"/>
    </source>
</evidence>
<name>E9EHV3_METAQ</name>
<feature type="transmembrane region" description="Helical" evidence="9">
    <location>
        <begin position="86"/>
        <end position="104"/>
    </location>
</feature>
<sequence>MDRVQAWLEVQMSIQMGIMFPPAIDISPTPPESPIDPEPRAQRWATIIFVLTATPILSGEPGARQPAEQNSFCEEDYALTFYVAEFINSLTNLAYVHLALRYMYGPGSGGLLAPRLDFMSVSLLVLGIGSFLFHASLRQTLEFADEFSMLGLTWAMLQATLTTGQSPTKSRLISASLAMCFASFAVFYLQSPSIIYQVIAFVSCLFVLILRAQYLLYWLQPALPEAKTRDWNKKTWRAVFICLLGYVLWNIDLEYCATLRNIRQQLGLPWAWLFELHGWWHVLTAIGAAECMNVAREVREEVKRGQKRE</sequence>
<gene>
    <name evidence="10" type="ORF">MAC_09451</name>
</gene>
<feature type="binding site" evidence="7">
    <location>
        <position position="85"/>
    </location>
    <ligand>
        <name>Ca(2+)</name>
        <dbReference type="ChEBI" id="CHEBI:29108"/>
    </ligand>
</feature>
<keyword evidence="5 9" id="KW-1133">Transmembrane helix</keyword>